<feature type="region of interest" description="Disordered" evidence="1">
    <location>
        <begin position="42"/>
        <end position="63"/>
    </location>
</feature>
<dbReference type="AlphaFoldDB" id="A0A8S0X597"/>
<dbReference type="EMBL" id="CACVBS010000060">
    <property type="protein sequence ID" value="CAA7267492.1"/>
    <property type="molecule type" value="Genomic_DNA"/>
</dbReference>
<evidence type="ECO:0000313" key="2">
    <source>
        <dbReference type="EMBL" id="CAA7267492.1"/>
    </source>
</evidence>
<protein>
    <submittedName>
        <fullName evidence="2">Uncharacterized protein</fullName>
    </submittedName>
</protein>
<comment type="caution">
    <text evidence="2">The sequence shown here is derived from an EMBL/GenBank/DDBJ whole genome shotgun (WGS) entry which is preliminary data.</text>
</comment>
<evidence type="ECO:0000313" key="3">
    <source>
        <dbReference type="Proteomes" id="UP000467700"/>
    </source>
</evidence>
<keyword evidence="3" id="KW-1185">Reference proteome</keyword>
<proteinExistence type="predicted"/>
<reference evidence="2 3" key="1">
    <citation type="submission" date="2020-01" db="EMBL/GenBank/DDBJ databases">
        <authorList>
            <person name="Gupta K D."/>
        </authorList>
    </citation>
    <scope>NUCLEOTIDE SEQUENCE [LARGE SCALE GENOMIC DNA]</scope>
</reference>
<feature type="compositionally biased region" description="Basic and acidic residues" evidence="1">
    <location>
        <begin position="53"/>
        <end position="63"/>
    </location>
</feature>
<feature type="compositionally biased region" description="Polar residues" evidence="1">
    <location>
        <begin position="120"/>
        <end position="140"/>
    </location>
</feature>
<gene>
    <name evidence="2" type="ORF">AAE3_LOCUS9732</name>
</gene>
<dbReference type="OrthoDB" id="10382817at2759"/>
<accession>A0A8S0X597</accession>
<evidence type="ECO:0000256" key="1">
    <source>
        <dbReference type="SAM" id="MobiDB-lite"/>
    </source>
</evidence>
<sequence length="319" mass="35241">MAYIFSSFLPDFASSSPQSEKERGRTISVDLNRWRHPFEERCFPSQPTNCPKRPKDDDDNPINRDGKLGHIDLEAIIAARGGRLSAGEVITTSKVVQDENASRRMSNFHLSRALDLSPARQEQCQTGYLTPSINRSNSGSEYRPRQPPRLVVELPIKSFTNKPRKLIKPPKPIEHPPDADPTTQDDLSDLEDANCLVYRSADDFLPAMVSTPPLGQSESFSESESDDSPSSPISVSSDLGSPILEAFSTFGDYFSLSPTSMRCSSRDSNAKFSPGKIKLLPPSGWPSSWLEGITESVARLPAELASFRAEYIDVEDSMA</sequence>
<organism evidence="2 3">
    <name type="scientific">Cyclocybe aegerita</name>
    <name type="common">Black poplar mushroom</name>
    <name type="synonym">Agrocybe aegerita</name>
    <dbReference type="NCBI Taxonomy" id="1973307"/>
    <lineage>
        <taxon>Eukaryota</taxon>
        <taxon>Fungi</taxon>
        <taxon>Dikarya</taxon>
        <taxon>Basidiomycota</taxon>
        <taxon>Agaricomycotina</taxon>
        <taxon>Agaricomycetes</taxon>
        <taxon>Agaricomycetidae</taxon>
        <taxon>Agaricales</taxon>
        <taxon>Agaricineae</taxon>
        <taxon>Bolbitiaceae</taxon>
        <taxon>Cyclocybe</taxon>
    </lineage>
</organism>
<feature type="region of interest" description="Disordered" evidence="1">
    <location>
        <begin position="208"/>
        <end position="236"/>
    </location>
</feature>
<name>A0A8S0X597_CYCAE</name>
<feature type="region of interest" description="Disordered" evidence="1">
    <location>
        <begin position="119"/>
        <end position="187"/>
    </location>
</feature>
<dbReference type="Proteomes" id="UP000467700">
    <property type="component" value="Unassembled WGS sequence"/>
</dbReference>